<protein>
    <submittedName>
        <fullName evidence="1">Uncharacterized protein</fullName>
    </submittedName>
</protein>
<keyword evidence="2" id="KW-1185">Reference proteome</keyword>
<gene>
    <name evidence="1" type="ORF">NCTC10717_00084</name>
</gene>
<dbReference type="AlphaFoldDB" id="A0A380MKD7"/>
<reference evidence="1 2" key="1">
    <citation type="submission" date="2018-06" db="EMBL/GenBank/DDBJ databases">
        <authorList>
            <consortium name="Pathogen Informatics"/>
            <person name="Doyle S."/>
        </authorList>
    </citation>
    <scope>NUCLEOTIDE SEQUENCE [LARGE SCALE GENOMIC DNA]</scope>
    <source>
        <strain evidence="1 2">NCTC10717</strain>
    </source>
</reference>
<organism evidence="1 2">
    <name type="scientific">Suttonella indologenes</name>
    <dbReference type="NCBI Taxonomy" id="13276"/>
    <lineage>
        <taxon>Bacteria</taxon>
        <taxon>Pseudomonadati</taxon>
        <taxon>Pseudomonadota</taxon>
        <taxon>Gammaproteobacteria</taxon>
        <taxon>Cardiobacteriales</taxon>
        <taxon>Cardiobacteriaceae</taxon>
        <taxon>Suttonella</taxon>
    </lineage>
</organism>
<name>A0A380MKD7_9GAMM</name>
<dbReference type="EMBL" id="UHIA01000003">
    <property type="protein sequence ID" value="SUO91282.1"/>
    <property type="molecule type" value="Genomic_DNA"/>
</dbReference>
<evidence type="ECO:0000313" key="1">
    <source>
        <dbReference type="EMBL" id="SUO91282.1"/>
    </source>
</evidence>
<sequence>MLAARKATRDFAPSLNKVNLPKSSLDGARETVLPEKNSSLLRKKLGLSQSEQLDCAGVVKRLCGNPEQFTAITRVAAESWIAEVKHHADFEQVKQAYEELVKNGLATRVFRQSSNLCGFSV</sequence>
<accession>A0A380MKD7</accession>
<evidence type="ECO:0000313" key="2">
    <source>
        <dbReference type="Proteomes" id="UP000254575"/>
    </source>
</evidence>
<dbReference type="Proteomes" id="UP000254575">
    <property type="component" value="Unassembled WGS sequence"/>
</dbReference>
<proteinExistence type="predicted"/>
<dbReference type="OrthoDB" id="9758700at2"/>